<dbReference type="InterPro" id="IPR029056">
    <property type="entry name" value="Ribokinase-like"/>
</dbReference>
<comment type="caution">
    <text evidence="4">The sequence shown here is derived from an EMBL/GenBank/DDBJ whole genome shotgun (WGS) entry which is preliminary data.</text>
</comment>
<dbReference type="Gene3D" id="3.40.1190.20">
    <property type="match status" value="1"/>
</dbReference>
<feature type="non-terminal residue" evidence="4">
    <location>
        <position position="1"/>
    </location>
</feature>
<dbReference type="InterPro" id="IPR002173">
    <property type="entry name" value="Carboh/pur_kinase_PfkB_CS"/>
</dbReference>
<dbReference type="PANTHER" id="PTHR10584">
    <property type="entry name" value="SUGAR KINASE"/>
    <property type="match status" value="1"/>
</dbReference>
<keyword evidence="1" id="KW-0808">Transferase</keyword>
<dbReference type="PROSITE" id="PS00584">
    <property type="entry name" value="PFKB_KINASES_2"/>
    <property type="match status" value="1"/>
</dbReference>
<dbReference type="Pfam" id="PF00294">
    <property type="entry name" value="PfkB"/>
    <property type="match status" value="1"/>
</dbReference>
<reference evidence="4" key="1">
    <citation type="journal article" date="2014" name="Front. Microbiol.">
        <title>High frequency of phylogenetically diverse reductive dehalogenase-homologous genes in deep subseafloor sedimentary metagenomes.</title>
        <authorList>
            <person name="Kawai M."/>
            <person name="Futagami T."/>
            <person name="Toyoda A."/>
            <person name="Takaki Y."/>
            <person name="Nishi S."/>
            <person name="Hori S."/>
            <person name="Arai W."/>
            <person name="Tsubouchi T."/>
            <person name="Morono Y."/>
            <person name="Uchiyama I."/>
            <person name="Ito T."/>
            <person name="Fujiyama A."/>
            <person name="Inagaki F."/>
            <person name="Takami H."/>
        </authorList>
    </citation>
    <scope>NUCLEOTIDE SEQUENCE</scope>
    <source>
        <strain evidence="4">Expedition CK06-06</strain>
    </source>
</reference>
<evidence type="ECO:0000313" key="4">
    <source>
        <dbReference type="EMBL" id="GAH48160.1"/>
    </source>
</evidence>
<feature type="domain" description="Carbohydrate kinase PfkB" evidence="3">
    <location>
        <begin position="14"/>
        <end position="187"/>
    </location>
</feature>
<sequence>IQSPHMQTTKLDIEELQESSIADSKLLHTTIIHQKLTEKALEIAKNNGVKVSIDLESQIALRGWDKLKNILLKADVLLPNKEGAKLLTNSNTPQKAAKILVKKGIPVVIITLGKNGALITTNNYQKMIPAYPIENLVDTTGAGDTFNGAFSLAYWMKSWNLEKSCSFANAAASLKIQKLGARTGMPNNQEIYDFLKEKEDNFF</sequence>
<gene>
    <name evidence="4" type="ORF">S03H2_33358</name>
</gene>
<dbReference type="EMBL" id="BARU01020296">
    <property type="protein sequence ID" value="GAH48160.1"/>
    <property type="molecule type" value="Genomic_DNA"/>
</dbReference>
<name>X1GTG8_9ZZZZ</name>
<dbReference type="PANTHER" id="PTHR10584:SF166">
    <property type="entry name" value="RIBOKINASE"/>
    <property type="match status" value="1"/>
</dbReference>
<evidence type="ECO:0000256" key="2">
    <source>
        <dbReference type="ARBA" id="ARBA00022777"/>
    </source>
</evidence>
<accession>X1GTG8</accession>
<evidence type="ECO:0000259" key="3">
    <source>
        <dbReference type="Pfam" id="PF00294"/>
    </source>
</evidence>
<dbReference type="GO" id="GO:0016301">
    <property type="term" value="F:kinase activity"/>
    <property type="evidence" value="ECO:0007669"/>
    <property type="project" value="UniProtKB-KW"/>
</dbReference>
<dbReference type="InterPro" id="IPR011611">
    <property type="entry name" value="PfkB_dom"/>
</dbReference>
<evidence type="ECO:0000256" key="1">
    <source>
        <dbReference type="ARBA" id="ARBA00022679"/>
    </source>
</evidence>
<organism evidence="4">
    <name type="scientific">marine sediment metagenome</name>
    <dbReference type="NCBI Taxonomy" id="412755"/>
    <lineage>
        <taxon>unclassified sequences</taxon>
        <taxon>metagenomes</taxon>
        <taxon>ecological metagenomes</taxon>
    </lineage>
</organism>
<keyword evidence="2" id="KW-0418">Kinase</keyword>
<dbReference type="SUPFAM" id="SSF53613">
    <property type="entry name" value="Ribokinase-like"/>
    <property type="match status" value="1"/>
</dbReference>
<proteinExistence type="predicted"/>
<protein>
    <recommendedName>
        <fullName evidence="3">Carbohydrate kinase PfkB domain-containing protein</fullName>
    </recommendedName>
</protein>
<dbReference type="AlphaFoldDB" id="X1GTG8"/>